<dbReference type="EMBL" id="JAAIUW010000012">
    <property type="protein sequence ID" value="KAF7806168.1"/>
    <property type="molecule type" value="Genomic_DNA"/>
</dbReference>
<comment type="similarity">
    <text evidence="1">Belongs to the eukaryotic mitochondrial porin (TC 1.B.8.1) family.</text>
</comment>
<dbReference type="GO" id="GO:0005741">
    <property type="term" value="C:mitochondrial outer membrane"/>
    <property type="evidence" value="ECO:0007669"/>
    <property type="project" value="InterPro"/>
</dbReference>
<dbReference type="Pfam" id="PF01459">
    <property type="entry name" value="Porin_3"/>
    <property type="match status" value="1"/>
</dbReference>
<gene>
    <name evidence="2" type="ORF">G2W53_038329</name>
</gene>
<dbReference type="InterPro" id="IPR023614">
    <property type="entry name" value="Porin_dom_sf"/>
</dbReference>
<dbReference type="Proteomes" id="UP000634136">
    <property type="component" value="Unassembled WGS sequence"/>
</dbReference>
<comment type="caution">
    <text evidence="2">The sequence shown here is derived from an EMBL/GenBank/DDBJ whole genome shotgun (WGS) entry which is preliminary data.</text>
</comment>
<proteinExistence type="inferred from homology"/>
<evidence type="ECO:0000313" key="3">
    <source>
        <dbReference type="Proteomes" id="UP000634136"/>
    </source>
</evidence>
<sequence>MSKCPGLYFDIGKRAKDVLHKNYAHQPPIHYHYQFMDWNLDLSCQLDAIVPGLRSICNFTIPDSGKVELQHLSNYTGITGCIGLIGKVDGGYEPVVNFSGLIGTNILSLGANVAFDISSREIKTINTGFSLNTDFFVASMTMHDKFDTMKASCYHEVNPLTKTAIAAEVKHSFSMNETGITIGAQHAMVPSTTVKAKLDTNGKVGALIQQEIWQRCCISMAGEMDFRAESKVPKVGLSLALKP</sequence>
<dbReference type="AlphaFoldDB" id="A0A834SKY2"/>
<keyword evidence="3" id="KW-1185">Reference proteome</keyword>
<evidence type="ECO:0000313" key="2">
    <source>
        <dbReference type="EMBL" id="KAF7806168.1"/>
    </source>
</evidence>
<dbReference type="PANTHER" id="PTHR11743:SF35">
    <property type="entry name" value="PORIN_VOLTAGE-DEPENDENT ANION-SELECTIVE CHANNEL PROTEIN"/>
    <property type="match status" value="1"/>
</dbReference>
<organism evidence="2 3">
    <name type="scientific">Senna tora</name>
    <dbReference type="NCBI Taxonomy" id="362788"/>
    <lineage>
        <taxon>Eukaryota</taxon>
        <taxon>Viridiplantae</taxon>
        <taxon>Streptophyta</taxon>
        <taxon>Embryophyta</taxon>
        <taxon>Tracheophyta</taxon>
        <taxon>Spermatophyta</taxon>
        <taxon>Magnoliopsida</taxon>
        <taxon>eudicotyledons</taxon>
        <taxon>Gunneridae</taxon>
        <taxon>Pentapetalae</taxon>
        <taxon>rosids</taxon>
        <taxon>fabids</taxon>
        <taxon>Fabales</taxon>
        <taxon>Fabaceae</taxon>
        <taxon>Caesalpinioideae</taxon>
        <taxon>Cassia clade</taxon>
        <taxon>Senna</taxon>
    </lineage>
</organism>
<protein>
    <submittedName>
        <fullName evidence="2">Mitochondrial outer membrane protein porin 1</fullName>
    </submittedName>
</protein>
<dbReference type="InterPro" id="IPR027246">
    <property type="entry name" value="Porin_Euk/Tom40"/>
</dbReference>
<dbReference type="InterPro" id="IPR001925">
    <property type="entry name" value="Porin_Euk"/>
</dbReference>
<dbReference type="PANTHER" id="PTHR11743">
    <property type="entry name" value="VOLTAGE-DEPENDENT ANION-SELECTIVE CHANNEL"/>
    <property type="match status" value="1"/>
</dbReference>
<reference evidence="2" key="1">
    <citation type="submission" date="2020-09" db="EMBL/GenBank/DDBJ databases">
        <title>Genome-Enabled Discovery of Anthraquinone Biosynthesis in Senna tora.</title>
        <authorList>
            <person name="Kang S.-H."/>
            <person name="Pandey R.P."/>
            <person name="Lee C.-M."/>
            <person name="Sim J.-S."/>
            <person name="Jeong J.-T."/>
            <person name="Choi B.-S."/>
            <person name="Jung M."/>
            <person name="Ginzburg D."/>
            <person name="Zhao K."/>
            <person name="Won S.Y."/>
            <person name="Oh T.-J."/>
            <person name="Yu Y."/>
            <person name="Kim N.-H."/>
            <person name="Lee O.R."/>
            <person name="Lee T.-H."/>
            <person name="Bashyal P."/>
            <person name="Kim T.-S."/>
            <person name="Lee W.-H."/>
            <person name="Kawkins C."/>
            <person name="Kim C.-K."/>
            <person name="Kim J.S."/>
            <person name="Ahn B.O."/>
            <person name="Rhee S.Y."/>
            <person name="Sohng J.K."/>
        </authorList>
    </citation>
    <scope>NUCLEOTIDE SEQUENCE</scope>
    <source>
        <tissue evidence="2">Leaf</tissue>
    </source>
</reference>
<dbReference type="OrthoDB" id="7827681at2759"/>
<dbReference type="FunFam" id="2.40.160.10:FF:000024">
    <property type="entry name" value="Mitochondrial outer membrane protein porin 1 isoform A"/>
    <property type="match status" value="1"/>
</dbReference>
<dbReference type="Gene3D" id="2.40.160.10">
    <property type="entry name" value="Porin"/>
    <property type="match status" value="1"/>
</dbReference>
<evidence type="ECO:0000256" key="1">
    <source>
        <dbReference type="ARBA" id="ARBA00009624"/>
    </source>
</evidence>
<accession>A0A834SKY2</accession>
<name>A0A834SKY2_9FABA</name>
<dbReference type="CDD" id="cd07306">
    <property type="entry name" value="Porin3_VDAC"/>
    <property type="match status" value="1"/>
</dbReference>
<dbReference type="GO" id="GO:0008308">
    <property type="term" value="F:voltage-gated monoatomic anion channel activity"/>
    <property type="evidence" value="ECO:0007669"/>
    <property type="project" value="InterPro"/>
</dbReference>